<protein>
    <recommendedName>
        <fullName evidence="6">RNA polymerase sigma factor</fullName>
    </recommendedName>
</protein>
<evidence type="ECO:0000256" key="2">
    <source>
        <dbReference type="ARBA" id="ARBA00023015"/>
    </source>
</evidence>
<gene>
    <name evidence="9" type="ORF">ACFQLX_04580</name>
</gene>
<dbReference type="PANTHER" id="PTHR43133:SF25">
    <property type="entry name" value="RNA POLYMERASE SIGMA FACTOR RFAY-RELATED"/>
    <property type="match status" value="1"/>
</dbReference>
<name>A0ABW2GC73_9ACTN</name>
<evidence type="ECO:0000256" key="1">
    <source>
        <dbReference type="ARBA" id="ARBA00010641"/>
    </source>
</evidence>
<keyword evidence="5 6" id="KW-0804">Transcription</keyword>
<dbReference type="InterPro" id="IPR007627">
    <property type="entry name" value="RNA_pol_sigma70_r2"/>
</dbReference>
<keyword evidence="3 6" id="KW-0731">Sigma factor</keyword>
<dbReference type="InterPro" id="IPR036388">
    <property type="entry name" value="WH-like_DNA-bd_sf"/>
</dbReference>
<dbReference type="Gene3D" id="1.10.1740.10">
    <property type="match status" value="1"/>
</dbReference>
<feature type="domain" description="RNA polymerase sigma-70 region 2" evidence="7">
    <location>
        <begin position="40"/>
        <end position="97"/>
    </location>
</feature>
<feature type="domain" description="RNA polymerase sigma factor 70 region 4 type 2" evidence="8">
    <location>
        <begin position="134"/>
        <end position="184"/>
    </location>
</feature>
<accession>A0ABW2GC73</accession>
<comment type="caution">
    <text evidence="9">The sequence shown here is derived from an EMBL/GenBank/DDBJ whole genome shotgun (WGS) entry which is preliminary data.</text>
</comment>
<evidence type="ECO:0000256" key="5">
    <source>
        <dbReference type="ARBA" id="ARBA00023163"/>
    </source>
</evidence>
<dbReference type="InterPro" id="IPR039425">
    <property type="entry name" value="RNA_pol_sigma-70-like"/>
</dbReference>
<evidence type="ECO:0000256" key="3">
    <source>
        <dbReference type="ARBA" id="ARBA00023082"/>
    </source>
</evidence>
<sequence length="201" mass="22508">MTKLPQRVTRGVEEPVAHPVPEHRRGEVFAEFVLPEVEVLLRAAGTLTPQPADAEDLVQETLLRAYRAADRFDGRHPRAWLLTIMRRAERNRHRRRRPQLLDDPDTDLERLPVALGGLQETPEALVVDTLFEEEVESAYAGLPVKHRQVVRLVDIDGFSYEEAARLLGIPKGTVMSRLHRARTRIRERLAAVGAAPGGGAG</sequence>
<evidence type="ECO:0000256" key="6">
    <source>
        <dbReference type="RuleBase" id="RU000716"/>
    </source>
</evidence>
<dbReference type="CDD" id="cd06171">
    <property type="entry name" value="Sigma70_r4"/>
    <property type="match status" value="1"/>
</dbReference>
<dbReference type="PANTHER" id="PTHR43133">
    <property type="entry name" value="RNA POLYMERASE ECF-TYPE SIGMA FACTO"/>
    <property type="match status" value="1"/>
</dbReference>
<evidence type="ECO:0000256" key="4">
    <source>
        <dbReference type="ARBA" id="ARBA00023125"/>
    </source>
</evidence>
<dbReference type="InterPro" id="IPR013325">
    <property type="entry name" value="RNA_pol_sigma_r2"/>
</dbReference>
<dbReference type="NCBIfam" id="TIGR02937">
    <property type="entry name" value="sigma70-ECF"/>
    <property type="match status" value="1"/>
</dbReference>
<evidence type="ECO:0000259" key="8">
    <source>
        <dbReference type="Pfam" id="PF08281"/>
    </source>
</evidence>
<dbReference type="PROSITE" id="PS01063">
    <property type="entry name" value="SIGMA70_ECF"/>
    <property type="match status" value="1"/>
</dbReference>
<dbReference type="Proteomes" id="UP001596413">
    <property type="component" value="Unassembled WGS sequence"/>
</dbReference>
<dbReference type="Gene3D" id="1.10.10.10">
    <property type="entry name" value="Winged helix-like DNA-binding domain superfamily/Winged helix DNA-binding domain"/>
    <property type="match status" value="1"/>
</dbReference>
<organism evidence="9 10">
    <name type="scientific">Streptomyces polyrhachis</name>
    <dbReference type="NCBI Taxonomy" id="1282885"/>
    <lineage>
        <taxon>Bacteria</taxon>
        <taxon>Bacillati</taxon>
        <taxon>Actinomycetota</taxon>
        <taxon>Actinomycetes</taxon>
        <taxon>Kitasatosporales</taxon>
        <taxon>Streptomycetaceae</taxon>
        <taxon>Streptomyces</taxon>
    </lineage>
</organism>
<dbReference type="Pfam" id="PF08281">
    <property type="entry name" value="Sigma70_r4_2"/>
    <property type="match status" value="1"/>
</dbReference>
<dbReference type="SUPFAM" id="SSF88659">
    <property type="entry name" value="Sigma3 and sigma4 domains of RNA polymerase sigma factors"/>
    <property type="match status" value="1"/>
</dbReference>
<keyword evidence="4 6" id="KW-0238">DNA-binding</keyword>
<keyword evidence="10" id="KW-1185">Reference proteome</keyword>
<dbReference type="Pfam" id="PF04542">
    <property type="entry name" value="Sigma70_r2"/>
    <property type="match status" value="1"/>
</dbReference>
<evidence type="ECO:0000313" key="9">
    <source>
        <dbReference type="EMBL" id="MFC7217451.1"/>
    </source>
</evidence>
<evidence type="ECO:0000313" key="10">
    <source>
        <dbReference type="Proteomes" id="UP001596413"/>
    </source>
</evidence>
<dbReference type="InterPro" id="IPR000838">
    <property type="entry name" value="RNA_pol_sigma70_ECF_CS"/>
</dbReference>
<dbReference type="InterPro" id="IPR013249">
    <property type="entry name" value="RNA_pol_sigma70_r4_t2"/>
</dbReference>
<evidence type="ECO:0000259" key="7">
    <source>
        <dbReference type="Pfam" id="PF04542"/>
    </source>
</evidence>
<comment type="similarity">
    <text evidence="1 6">Belongs to the sigma-70 factor family. ECF subfamily.</text>
</comment>
<dbReference type="SUPFAM" id="SSF88946">
    <property type="entry name" value="Sigma2 domain of RNA polymerase sigma factors"/>
    <property type="match status" value="1"/>
</dbReference>
<dbReference type="InterPro" id="IPR014284">
    <property type="entry name" value="RNA_pol_sigma-70_dom"/>
</dbReference>
<dbReference type="EMBL" id="JBHSZO010000005">
    <property type="protein sequence ID" value="MFC7217451.1"/>
    <property type="molecule type" value="Genomic_DNA"/>
</dbReference>
<reference evidence="10" key="1">
    <citation type="journal article" date="2019" name="Int. J. Syst. Evol. Microbiol.">
        <title>The Global Catalogue of Microorganisms (GCM) 10K type strain sequencing project: providing services to taxonomists for standard genome sequencing and annotation.</title>
        <authorList>
            <consortium name="The Broad Institute Genomics Platform"/>
            <consortium name="The Broad Institute Genome Sequencing Center for Infectious Disease"/>
            <person name="Wu L."/>
            <person name="Ma J."/>
        </authorList>
    </citation>
    <scope>NUCLEOTIDE SEQUENCE [LARGE SCALE GENOMIC DNA]</scope>
    <source>
        <strain evidence="10">CGMCC 1.13681</strain>
    </source>
</reference>
<keyword evidence="2 6" id="KW-0805">Transcription regulation</keyword>
<proteinExistence type="inferred from homology"/>
<dbReference type="InterPro" id="IPR013324">
    <property type="entry name" value="RNA_pol_sigma_r3/r4-like"/>
</dbReference>